<dbReference type="FunFam" id="1.20.120.550:FF:000004">
    <property type="entry name" value="Microsomal glutathione S-transferase 3"/>
    <property type="match status" value="1"/>
</dbReference>
<evidence type="ECO:0000256" key="2">
    <source>
        <dbReference type="ARBA" id="ARBA00022679"/>
    </source>
</evidence>
<dbReference type="AlphaFoldDB" id="A0A0L0V7Y1"/>
<evidence type="ECO:0000256" key="8">
    <source>
        <dbReference type="ARBA" id="ARBA00023128"/>
    </source>
</evidence>
<dbReference type="GO" id="GO:0006629">
    <property type="term" value="P:lipid metabolic process"/>
    <property type="evidence" value="ECO:0007669"/>
    <property type="project" value="UniProtKB-KW"/>
</dbReference>
<dbReference type="InterPro" id="IPR050997">
    <property type="entry name" value="MAPEG"/>
</dbReference>
<evidence type="ECO:0000256" key="19">
    <source>
        <dbReference type="ARBA" id="ARBA00075145"/>
    </source>
</evidence>
<name>A0A0L0V7Y1_9BASI</name>
<evidence type="ECO:0000256" key="16">
    <source>
        <dbReference type="ARBA" id="ARBA00049298"/>
    </source>
</evidence>
<comment type="pathway">
    <text evidence="13">Lipid metabolism; leukotriene C4 biosynthesis.</text>
</comment>
<feature type="compositionally biased region" description="Polar residues" evidence="21">
    <location>
        <begin position="1"/>
        <end position="18"/>
    </location>
</feature>
<evidence type="ECO:0000256" key="6">
    <source>
        <dbReference type="ARBA" id="ARBA00023002"/>
    </source>
</evidence>
<reference evidence="24" key="1">
    <citation type="submission" date="2014-03" db="EMBL/GenBank/DDBJ databases">
        <title>The Genome Sequence of Puccinia striiformis f. sp. tritici PST-78.</title>
        <authorList>
            <consortium name="The Broad Institute Genome Sequencing Platform"/>
            <person name="Cuomo C."/>
            <person name="Hulbert S."/>
            <person name="Chen X."/>
            <person name="Walker B."/>
            <person name="Young S.K."/>
            <person name="Zeng Q."/>
            <person name="Gargeya S."/>
            <person name="Fitzgerald M."/>
            <person name="Haas B."/>
            <person name="Abouelleil A."/>
            <person name="Alvarado L."/>
            <person name="Arachchi H.M."/>
            <person name="Berlin A.M."/>
            <person name="Chapman S.B."/>
            <person name="Goldberg J."/>
            <person name="Griggs A."/>
            <person name="Gujja S."/>
            <person name="Hansen M."/>
            <person name="Howarth C."/>
            <person name="Imamovic A."/>
            <person name="Larimer J."/>
            <person name="McCowan C."/>
            <person name="Montmayeur A."/>
            <person name="Murphy C."/>
            <person name="Neiman D."/>
            <person name="Pearson M."/>
            <person name="Priest M."/>
            <person name="Roberts A."/>
            <person name="Saif S."/>
            <person name="Shea T."/>
            <person name="Sisk P."/>
            <person name="Sykes S."/>
            <person name="Wortman J."/>
            <person name="Nusbaum C."/>
            <person name="Birren B."/>
        </authorList>
    </citation>
    <scope>NUCLEOTIDE SEQUENCE [LARGE SCALE GENOMIC DNA]</scope>
    <source>
        <strain evidence="24">race PST-78</strain>
    </source>
</reference>
<evidence type="ECO:0000256" key="14">
    <source>
        <dbReference type="ARBA" id="ARBA00037916"/>
    </source>
</evidence>
<evidence type="ECO:0000256" key="4">
    <source>
        <dbReference type="ARBA" id="ARBA00022787"/>
    </source>
</evidence>
<dbReference type="PANTHER" id="PTHR10250">
    <property type="entry name" value="MICROSOMAL GLUTATHIONE S-TRANSFERASE"/>
    <property type="match status" value="1"/>
</dbReference>
<dbReference type="GO" id="GO:0005635">
    <property type="term" value="C:nuclear envelope"/>
    <property type="evidence" value="ECO:0007669"/>
    <property type="project" value="TreeGrafter"/>
</dbReference>
<keyword evidence="24" id="KW-1185">Reference proteome</keyword>
<protein>
    <recommendedName>
        <fullName evidence="18">Glutathione S-transferase 3, mitochondrial</fullName>
        <ecNumber evidence="15">4.4.1.20</ecNumber>
    </recommendedName>
    <alternativeName>
        <fullName evidence="19">Glutathione peroxidase MGST3</fullName>
    </alternativeName>
    <alternativeName>
        <fullName evidence="20">LTC4 synthase MGST3</fullName>
    </alternativeName>
</protein>
<comment type="subcellular location">
    <subcellularLocation>
        <location evidence="1">Mitochondrion outer membrane</location>
        <topology evidence="1">Multi-pass membrane protein</topology>
    </subcellularLocation>
</comment>
<evidence type="ECO:0000256" key="12">
    <source>
        <dbReference type="ARBA" id="ARBA00023288"/>
    </source>
</evidence>
<evidence type="ECO:0000256" key="3">
    <source>
        <dbReference type="ARBA" id="ARBA00022692"/>
    </source>
</evidence>
<keyword evidence="6" id="KW-0560">Oxidoreductase</keyword>
<evidence type="ECO:0000256" key="15">
    <source>
        <dbReference type="ARBA" id="ARBA00039056"/>
    </source>
</evidence>
<keyword evidence="4" id="KW-1000">Mitochondrion outer membrane</keyword>
<evidence type="ECO:0000256" key="9">
    <source>
        <dbReference type="ARBA" id="ARBA00023136"/>
    </source>
</evidence>
<keyword evidence="2" id="KW-0808">Transferase</keyword>
<dbReference type="OrthoDB" id="410651at2759"/>
<accession>A0A0L0V7Y1</accession>
<feature type="region of interest" description="Disordered" evidence="21">
    <location>
        <begin position="1"/>
        <end position="59"/>
    </location>
</feature>
<evidence type="ECO:0000256" key="17">
    <source>
        <dbReference type="ARBA" id="ARBA00051411"/>
    </source>
</evidence>
<evidence type="ECO:0000256" key="11">
    <source>
        <dbReference type="ARBA" id="ARBA00023239"/>
    </source>
</evidence>
<evidence type="ECO:0000313" key="23">
    <source>
        <dbReference type="EMBL" id="KNE95388.1"/>
    </source>
</evidence>
<keyword evidence="11" id="KW-0456">Lyase</keyword>
<evidence type="ECO:0000313" key="24">
    <source>
        <dbReference type="Proteomes" id="UP000054564"/>
    </source>
</evidence>
<evidence type="ECO:0000256" key="10">
    <source>
        <dbReference type="ARBA" id="ARBA00023139"/>
    </source>
</evidence>
<dbReference type="STRING" id="1165861.A0A0L0V7Y1"/>
<comment type="pathway">
    <text evidence="14">Lipid metabolism; arachidonate metabolism.</text>
</comment>
<comment type="caution">
    <text evidence="23">The sequence shown here is derived from an EMBL/GenBank/DDBJ whole genome shotgun (WGS) entry which is preliminary data.</text>
</comment>
<dbReference type="GO" id="GO:0004364">
    <property type="term" value="F:glutathione transferase activity"/>
    <property type="evidence" value="ECO:0007669"/>
    <property type="project" value="TreeGrafter"/>
</dbReference>
<dbReference type="GO" id="GO:0005741">
    <property type="term" value="C:mitochondrial outer membrane"/>
    <property type="evidence" value="ECO:0007669"/>
    <property type="project" value="UniProtKB-SubCell"/>
</dbReference>
<dbReference type="GO" id="GO:0004464">
    <property type="term" value="F:leukotriene-C4 synthase activity"/>
    <property type="evidence" value="ECO:0007669"/>
    <property type="project" value="UniProtKB-EC"/>
</dbReference>
<dbReference type="EMBL" id="AJIL01000097">
    <property type="protein sequence ID" value="KNE95388.1"/>
    <property type="molecule type" value="Genomic_DNA"/>
</dbReference>
<dbReference type="Gene3D" id="1.20.120.550">
    <property type="entry name" value="Membrane associated eicosanoid/glutathione metabolism-like domain"/>
    <property type="match status" value="1"/>
</dbReference>
<dbReference type="PANTHER" id="PTHR10250:SF26">
    <property type="entry name" value="GLUTATHIONE S-TRANSFERASE 3, MITOCHONDRIAL"/>
    <property type="match status" value="1"/>
</dbReference>
<evidence type="ECO:0000256" key="5">
    <source>
        <dbReference type="ARBA" id="ARBA00022989"/>
    </source>
</evidence>
<keyword evidence="5 22" id="KW-1133">Transmembrane helix</keyword>
<evidence type="ECO:0000256" key="22">
    <source>
        <dbReference type="SAM" id="Phobius"/>
    </source>
</evidence>
<dbReference type="GO" id="GO:0004602">
    <property type="term" value="F:glutathione peroxidase activity"/>
    <property type="evidence" value="ECO:0007669"/>
    <property type="project" value="TreeGrafter"/>
</dbReference>
<comment type="catalytic activity">
    <reaction evidence="16">
        <text>leukotriene C4 = leukotriene A4 + glutathione</text>
        <dbReference type="Rhea" id="RHEA:17617"/>
        <dbReference type="ChEBI" id="CHEBI:57463"/>
        <dbReference type="ChEBI" id="CHEBI:57925"/>
        <dbReference type="ChEBI" id="CHEBI:57973"/>
        <dbReference type="EC" id="4.4.1.20"/>
    </reaction>
    <physiologicalReaction direction="right-to-left" evidence="16">
        <dbReference type="Rhea" id="RHEA:17619"/>
    </physiologicalReaction>
</comment>
<evidence type="ECO:0000256" key="7">
    <source>
        <dbReference type="ARBA" id="ARBA00023098"/>
    </source>
</evidence>
<proteinExistence type="predicted"/>
<keyword evidence="3 22" id="KW-0812">Transmembrane</keyword>
<feature type="compositionally biased region" description="Polar residues" evidence="21">
    <location>
        <begin position="46"/>
        <end position="59"/>
    </location>
</feature>
<evidence type="ECO:0000256" key="1">
    <source>
        <dbReference type="ARBA" id="ARBA00004374"/>
    </source>
</evidence>
<comment type="catalytic activity">
    <reaction evidence="17">
        <text>15-deoxy-Delta(12,14)-prostaglandin J2 + glutathione = 15-deoxy-Delta(12,14)-prostaglandin J2-S-(R)-glutathione</text>
        <dbReference type="Rhea" id="RHEA:75963"/>
        <dbReference type="ChEBI" id="CHEBI:57925"/>
        <dbReference type="ChEBI" id="CHEBI:85236"/>
        <dbReference type="ChEBI" id="CHEBI:194498"/>
    </reaction>
    <physiologicalReaction direction="left-to-right" evidence="17">
        <dbReference type="Rhea" id="RHEA:75964"/>
    </physiologicalReaction>
</comment>
<dbReference type="Pfam" id="PF01124">
    <property type="entry name" value="MAPEG"/>
    <property type="match status" value="1"/>
</dbReference>
<dbReference type="EC" id="4.4.1.20" evidence="15"/>
<dbReference type="SUPFAM" id="SSF161084">
    <property type="entry name" value="MAPEG domain-like"/>
    <property type="match status" value="1"/>
</dbReference>
<evidence type="ECO:0000256" key="20">
    <source>
        <dbReference type="ARBA" id="ARBA00076908"/>
    </source>
</evidence>
<evidence type="ECO:0000256" key="21">
    <source>
        <dbReference type="SAM" id="MobiDB-lite"/>
    </source>
</evidence>
<sequence>MQSYADSQTGIPITSPVSQGLVDGAGPVPEAGHRLLYPETQGHPAQPSSSKSPNQLKKQRLQQQVITNHSGHNVAFDLQFPSGISDYGYVTLAAASTGFLGLFQTLAVGKARKAAKVPYPNAYVSHEEAIGDPAKMKFNCAQRAHANTLESLPFFLFSLLFTGLRHPRFAASCGALWVVGRFVYTLGYNTGDPSKRARGVFHNFGTLGLLVGSTWVSLQMVMETF</sequence>
<dbReference type="InterPro" id="IPR023352">
    <property type="entry name" value="MAPEG-like_dom_sf"/>
</dbReference>
<keyword evidence="8" id="KW-0496">Mitochondrion</keyword>
<evidence type="ECO:0000256" key="13">
    <source>
        <dbReference type="ARBA" id="ARBA00037884"/>
    </source>
</evidence>
<feature type="transmembrane region" description="Helical" evidence="22">
    <location>
        <begin position="200"/>
        <end position="222"/>
    </location>
</feature>
<feature type="transmembrane region" description="Helical" evidence="22">
    <location>
        <begin position="87"/>
        <end position="108"/>
    </location>
</feature>
<keyword evidence="10" id="KW-0564">Palmitate</keyword>
<dbReference type="Proteomes" id="UP000054564">
    <property type="component" value="Unassembled WGS sequence"/>
</dbReference>
<keyword evidence="12" id="KW-0449">Lipoprotein</keyword>
<evidence type="ECO:0000256" key="18">
    <source>
        <dbReference type="ARBA" id="ARBA00069748"/>
    </source>
</evidence>
<dbReference type="GO" id="GO:0005783">
    <property type="term" value="C:endoplasmic reticulum"/>
    <property type="evidence" value="ECO:0007669"/>
    <property type="project" value="TreeGrafter"/>
</dbReference>
<dbReference type="InterPro" id="IPR001129">
    <property type="entry name" value="Membr-assoc_MAPEG"/>
</dbReference>
<gene>
    <name evidence="23" type="ORF">PSTG_11241</name>
</gene>
<keyword evidence="7" id="KW-0443">Lipid metabolism</keyword>
<organism evidence="23 24">
    <name type="scientific">Puccinia striiformis f. sp. tritici PST-78</name>
    <dbReference type="NCBI Taxonomy" id="1165861"/>
    <lineage>
        <taxon>Eukaryota</taxon>
        <taxon>Fungi</taxon>
        <taxon>Dikarya</taxon>
        <taxon>Basidiomycota</taxon>
        <taxon>Pucciniomycotina</taxon>
        <taxon>Pucciniomycetes</taxon>
        <taxon>Pucciniales</taxon>
        <taxon>Pucciniaceae</taxon>
        <taxon>Puccinia</taxon>
    </lineage>
</organism>
<keyword evidence="9 22" id="KW-0472">Membrane</keyword>